<sequence length="48" mass="5377">MLRELLLASCNISTFPAFLRSQESLDNLGLSNNQISGAIPNWVWKKSL</sequence>
<dbReference type="InterPro" id="IPR032675">
    <property type="entry name" value="LRR_dom_sf"/>
</dbReference>
<evidence type="ECO:0000256" key="3">
    <source>
        <dbReference type="ARBA" id="ARBA00022729"/>
    </source>
</evidence>
<comment type="subcellular location">
    <subcellularLocation>
        <location evidence="1">Membrane</location>
        <topology evidence="1">Single-pass type I membrane protein</topology>
    </subcellularLocation>
</comment>
<dbReference type="Proteomes" id="UP000593577">
    <property type="component" value="Unassembled WGS sequence"/>
</dbReference>
<keyword evidence="6" id="KW-0675">Receptor</keyword>
<dbReference type="SUPFAM" id="SSF52058">
    <property type="entry name" value="L domain-like"/>
    <property type="match status" value="1"/>
</dbReference>
<dbReference type="PANTHER" id="PTHR48061:SF2">
    <property type="entry name" value="RECEPTOR LIKE PROTEIN 30-LIKE"/>
    <property type="match status" value="1"/>
</dbReference>
<keyword evidence="4" id="KW-1133">Transmembrane helix</keyword>
<keyword evidence="5" id="KW-0472">Membrane</keyword>
<dbReference type="GO" id="GO:0016020">
    <property type="term" value="C:membrane"/>
    <property type="evidence" value="ECO:0007669"/>
    <property type="project" value="UniProtKB-SubCell"/>
</dbReference>
<dbReference type="Gene3D" id="3.80.10.10">
    <property type="entry name" value="Ribonuclease Inhibitor"/>
    <property type="match status" value="1"/>
</dbReference>
<dbReference type="InterPro" id="IPR001611">
    <property type="entry name" value="Leu-rich_rpt"/>
</dbReference>
<keyword evidence="3" id="KW-0732">Signal</keyword>
<dbReference type="Pfam" id="PF00560">
    <property type="entry name" value="LRR_1"/>
    <property type="match status" value="2"/>
</dbReference>
<evidence type="ECO:0000256" key="1">
    <source>
        <dbReference type="ARBA" id="ARBA00004479"/>
    </source>
</evidence>
<evidence type="ECO:0000313" key="8">
    <source>
        <dbReference type="EMBL" id="MBA0703049.1"/>
    </source>
</evidence>
<evidence type="ECO:0000256" key="2">
    <source>
        <dbReference type="ARBA" id="ARBA00022692"/>
    </source>
</evidence>
<evidence type="ECO:0000256" key="7">
    <source>
        <dbReference type="ARBA" id="ARBA00023180"/>
    </source>
</evidence>
<dbReference type="InterPro" id="IPR046956">
    <property type="entry name" value="RLP23-like"/>
</dbReference>
<evidence type="ECO:0000256" key="4">
    <source>
        <dbReference type="ARBA" id="ARBA00022989"/>
    </source>
</evidence>
<protein>
    <submittedName>
        <fullName evidence="8">Uncharacterized protein</fullName>
    </submittedName>
</protein>
<evidence type="ECO:0000256" key="6">
    <source>
        <dbReference type="ARBA" id="ARBA00023170"/>
    </source>
</evidence>
<accession>A0A7J8YVK4</accession>
<keyword evidence="9" id="KW-1185">Reference proteome</keyword>
<organism evidence="8 9">
    <name type="scientific">Gossypium aridum</name>
    <name type="common">American cotton</name>
    <name type="synonym">Erioxylum aridum</name>
    <dbReference type="NCBI Taxonomy" id="34290"/>
    <lineage>
        <taxon>Eukaryota</taxon>
        <taxon>Viridiplantae</taxon>
        <taxon>Streptophyta</taxon>
        <taxon>Embryophyta</taxon>
        <taxon>Tracheophyta</taxon>
        <taxon>Spermatophyta</taxon>
        <taxon>Magnoliopsida</taxon>
        <taxon>eudicotyledons</taxon>
        <taxon>Gunneridae</taxon>
        <taxon>Pentapetalae</taxon>
        <taxon>rosids</taxon>
        <taxon>malvids</taxon>
        <taxon>Malvales</taxon>
        <taxon>Malvaceae</taxon>
        <taxon>Malvoideae</taxon>
        <taxon>Gossypium</taxon>
    </lineage>
</organism>
<proteinExistence type="predicted"/>
<comment type="caution">
    <text evidence="8">The sequence shown here is derived from an EMBL/GenBank/DDBJ whole genome shotgun (WGS) entry which is preliminary data.</text>
</comment>
<dbReference type="AlphaFoldDB" id="A0A7J8YVK4"/>
<reference evidence="8 9" key="1">
    <citation type="journal article" date="2019" name="Genome Biol. Evol.">
        <title>Insights into the evolution of the New World diploid cottons (Gossypium, subgenus Houzingenia) based on genome sequencing.</title>
        <authorList>
            <person name="Grover C.E."/>
            <person name="Arick M.A. 2nd"/>
            <person name="Thrash A."/>
            <person name="Conover J.L."/>
            <person name="Sanders W.S."/>
            <person name="Peterson D.G."/>
            <person name="Frelichowski J.E."/>
            <person name="Scheffler J.A."/>
            <person name="Scheffler B.E."/>
            <person name="Wendel J.F."/>
        </authorList>
    </citation>
    <scope>NUCLEOTIDE SEQUENCE [LARGE SCALE GENOMIC DNA]</scope>
    <source>
        <strain evidence="8">185</strain>
        <tissue evidence="8">Leaf</tissue>
    </source>
</reference>
<keyword evidence="7" id="KW-0325">Glycoprotein</keyword>
<keyword evidence="2" id="KW-0812">Transmembrane</keyword>
<name>A0A7J8YVK4_GOSAI</name>
<dbReference type="EMBL" id="JABFAA010355094">
    <property type="protein sequence ID" value="MBA0703049.1"/>
    <property type="molecule type" value="Genomic_DNA"/>
</dbReference>
<dbReference type="PANTHER" id="PTHR48061">
    <property type="entry name" value="LEUCINE-RICH REPEAT RECEPTOR PROTEIN KINASE EMS1-LIKE-RELATED"/>
    <property type="match status" value="1"/>
</dbReference>
<evidence type="ECO:0000313" key="9">
    <source>
        <dbReference type="Proteomes" id="UP000593577"/>
    </source>
</evidence>
<gene>
    <name evidence="8" type="ORF">Goari_022557</name>
</gene>
<evidence type="ECO:0000256" key="5">
    <source>
        <dbReference type="ARBA" id="ARBA00023136"/>
    </source>
</evidence>